<accession>A0ABU8X0T6</accession>
<dbReference type="Gene3D" id="1.20.1250.20">
    <property type="entry name" value="MFS general substrate transporter like domains"/>
    <property type="match status" value="1"/>
</dbReference>
<dbReference type="RefSeq" id="WP_340333384.1">
    <property type="nucleotide sequence ID" value="NZ_JBBKZS010000001.1"/>
</dbReference>
<keyword evidence="1" id="KW-0812">Transmembrane</keyword>
<dbReference type="InterPro" id="IPR036259">
    <property type="entry name" value="MFS_trans_sf"/>
</dbReference>
<keyword evidence="3" id="KW-1185">Reference proteome</keyword>
<feature type="transmembrane region" description="Helical" evidence="1">
    <location>
        <begin position="189"/>
        <end position="208"/>
    </location>
</feature>
<feature type="transmembrane region" description="Helical" evidence="1">
    <location>
        <begin position="122"/>
        <end position="148"/>
    </location>
</feature>
<feature type="transmembrane region" description="Helical" evidence="1">
    <location>
        <begin position="83"/>
        <end position="102"/>
    </location>
</feature>
<protein>
    <submittedName>
        <fullName evidence="2">Fused MFS/spermidine synthase</fullName>
    </submittedName>
</protein>
<reference evidence="2 3" key="1">
    <citation type="submission" date="2024-03" db="EMBL/GenBank/DDBJ databases">
        <title>Novel species of the genus Variovorax.</title>
        <authorList>
            <person name="Liu Q."/>
            <person name="Xin Y.-H."/>
        </authorList>
    </citation>
    <scope>NUCLEOTIDE SEQUENCE [LARGE SCALE GENOMIC DNA]</scope>
    <source>
        <strain evidence="2 3">KACC 18901</strain>
    </source>
</reference>
<organism evidence="2 3">
    <name type="scientific">Variovorax robiniae</name>
    <dbReference type="NCBI Taxonomy" id="1836199"/>
    <lineage>
        <taxon>Bacteria</taxon>
        <taxon>Pseudomonadati</taxon>
        <taxon>Pseudomonadota</taxon>
        <taxon>Betaproteobacteria</taxon>
        <taxon>Burkholderiales</taxon>
        <taxon>Comamonadaceae</taxon>
        <taxon>Variovorax</taxon>
    </lineage>
</organism>
<dbReference type="NCBIfam" id="NF037959">
    <property type="entry name" value="MFS_SpdSyn"/>
    <property type="match status" value="1"/>
</dbReference>
<gene>
    <name evidence="2" type="ORF">WKW79_01815</name>
</gene>
<dbReference type="Proteomes" id="UP001367030">
    <property type="component" value="Unassembled WGS sequence"/>
</dbReference>
<evidence type="ECO:0000313" key="2">
    <source>
        <dbReference type="EMBL" id="MEJ8853284.1"/>
    </source>
</evidence>
<sequence>MRTLPDAAVSMARDSRLVSTRLAPMFFVSGAAALIYQVCWQRLLFSAFGVDIDSVTIIVSVFMLGLGLGALIGGDLADRLPTLALRFFAGSELLIGVFGLFSPNLIRATGDMFVGAPQWQVVIANFLLLLIPTCLMGATLPVLVAHVTRLWGNVGRSIGMLYQVNTFGAAVGVAIVGFGWFLLFELDTAIRMAAVLNIVVASLTAVWVKRHG</sequence>
<name>A0ABU8X0T6_9BURK</name>
<feature type="transmembrane region" description="Helical" evidence="1">
    <location>
        <begin position="160"/>
        <end position="183"/>
    </location>
</feature>
<proteinExistence type="predicted"/>
<evidence type="ECO:0000313" key="3">
    <source>
        <dbReference type="Proteomes" id="UP001367030"/>
    </source>
</evidence>
<feature type="transmembrane region" description="Helical" evidence="1">
    <location>
        <begin position="55"/>
        <end position="76"/>
    </location>
</feature>
<dbReference type="EMBL" id="JBBKZS010000001">
    <property type="protein sequence ID" value="MEJ8853284.1"/>
    <property type="molecule type" value="Genomic_DNA"/>
</dbReference>
<dbReference type="SUPFAM" id="SSF103473">
    <property type="entry name" value="MFS general substrate transporter"/>
    <property type="match status" value="1"/>
</dbReference>
<evidence type="ECO:0000256" key="1">
    <source>
        <dbReference type="SAM" id="Phobius"/>
    </source>
</evidence>
<keyword evidence="1" id="KW-1133">Transmembrane helix</keyword>
<comment type="caution">
    <text evidence="2">The sequence shown here is derived from an EMBL/GenBank/DDBJ whole genome shotgun (WGS) entry which is preliminary data.</text>
</comment>
<feature type="transmembrane region" description="Helical" evidence="1">
    <location>
        <begin position="21"/>
        <end position="43"/>
    </location>
</feature>
<keyword evidence="1" id="KW-0472">Membrane</keyword>